<feature type="region of interest" description="Disordered" evidence="1">
    <location>
        <begin position="1"/>
        <end position="35"/>
    </location>
</feature>
<dbReference type="Gene3D" id="3.40.630.30">
    <property type="match status" value="1"/>
</dbReference>
<feature type="domain" description="N-acetyltransferase" evidence="2">
    <location>
        <begin position="57"/>
        <end position="216"/>
    </location>
</feature>
<dbReference type="PANTHER" id="PTHR43138:SF1">
    <property type="entry name" value="N-ACETYLTRANSFERASE ACA1"/>
    <property type="match status" value="1"/>
</dbReference>
<dbReference type="EMBL" id="CP036401">
    <property type="protein sequence ID" value="QBI01767.1"/>
    <property type="molecule type" value="Genomic_DNA"/>
</dbReference>
<protein>
    <submittedName>
        <fullName evidence="3">N-acetyltransferase</fullName>
    </submittedName>
</protein>
<evidence type="ECO:0000259" key="2">
    <source>
        <dbReference type="PROSITE" id="PS51186"/>
    </source>
</evidence>
<evidence type="ECO:0000256" key="1">
    <source>
        <dbReference type="SAM" id="MobiDB-lite"/>
    </source>
</evidence>
<gene>
    <name evidence="3" type="ORF">EYF70_13580</name>
</gene>
<accession>A0ABX5RUQ7</accession>
<dbReference type="Proteomes" id="UP000292307">
    <property type="component" value="Chromosome"/>
</dbReference>
<sequence>MHIASRLPVRRKPRQRRTERHTTATPRELRREPAPGLTIRHRHKLLSNRRSVIMNDFVLRGATSADAGAMLALLRSVASEGDSLPFMNDVESGFIDSQWLGARGCVVACRGDLLLGMYRYGANMPGRGSHIATATFLVSRHSRGQGLGRALVRHCIDSARASGFRAMQFNQVLATNTAALSLYRSLGFKRVGRIPEAFAHPRDGYVTAYVMYLDLRQPRCGD</sequence>
<proteinExistence type="predicted"/>
<dbReference type="Pfam" id="PF00583">
    <property type="entry name" value="Acetyltransf_1"/>
    <property type="match status" value="1"/>
</dbReference>
<evidence type="ECO:0000313" key="4">
    <source>
        <dbReference type="Proteomes" id="UP000292307"/>
    </source>
</evidence>
<dbReference type="PANTHER" id="PTHR43138">
    <property type="entry name" value="ACETYLTRANSFERASE, GNAT FAMILY"/>
    <property type="match status" value="1"/>
</dbReference>
<dbReference type="PROSITE" id="PS51186">
    <property type="entry name" value="GNAT"/>
    <property type="match status" value="1"/>
</dbReference>
<dbReference type="InterPro" id="IPR016181">
    <property type="entry name" value="Acyl_CoA_acyltransferase"/>
</dbReference>
<dbReference type="SUPFAM" id="SSF55729">
    <property type="entry name" value="Acyl-CoA N-acyltransferases (Nat)"/>
    <property type="match status" value="1"/>
</dbReference>
<dbReference type="CDD" id="cd04301">
    <property type="entry name" value="NAT_SF"/>
    <property type="match status" value="1"/>
</dbReference>
<dbReference type="InterPro" id="IPR000182">
    <property type="entry name" value="GNAT_dom"/>
</dbReference>
<evidence type="ECO:0000313" key="3">
    <source>
        <dbReference type="EMBL" id="QBI01767.1"/>
    </source>
</evidence>
<organism evidence="3 4">
    <name type="scientific">Pseudoduganella albidiflava</name>
    <dbReference type="NCBI Taxonomy" id="321983"/>
    <lineage>
        <taxon>Bacteria</taxon>
        <taxon>Pseudomonadati</taxon>
        <taxon>Pseudomonadota</taxon>
        <taxon>Betaproteobacteria</taxon>
        <taxon>Burkholderiales</taxon>
        <taxon>Oxalobacteraceae</taxon>
        <taxon>Telluria group</taxon>
        <taxon>Pseudoduganella</taxon>
    </lineage>
</organism>
<reference evidence="3 4" key="1">
    <citation type="submission" date="2019-02" db="EMBL/GenBank/DDBJ databases">
        <title>Draft Genome Sequences of Six Type Strains of the Genus Massilia.</title>
        <authorList>
            <person name="Miess H."/>
            <person name="Frediansyhah A."/>
            <person name="Gross H."/>
        </authorList>
    </citation>
    <scope>NUCLEOTIDE SEQUENCE [LARGE SCALE GENOMIC DNA]</scope>
    <source>
        <strain evidence="3 4">DSM 17472</strain>
    </source>
</reference>
<feature type="compositionally biased region" description="Basic residues" evidence="1">
    <location>
        <begin position="8"/>
        <end position="19"/>
    </location>
</feature>
<name>A0ABX5RUQ7_9BURK</name>
<dbReference type="InterPro" id="IPR052742">
    <property type="entry name" value="Mito_N-acetyltransferase"/>
</dbReference>
<keyword evidence="4" id="KW-1185">Reference proteome</keyword>